<evidence type="ECO:0000256" key="1">
    <source>
        <dbReference type="SAM" id="Phobius"/>
    </source>
</evidence>
<evidence type="ECO:0000259" key="2">
    <source>
        <dbReference type="Pfam" id="PF11738"/>
    </source>
</evidence>
<reference evidence="3 4" key="1">
    <citation type="submission" date="2010-11" db="EMBL/GenBank/DDBJ databases">
        <authorList>
            <person name="Durkin A.S."/>
            <person name="Madupu R."/>
            <person name="Torralba M."/>
            <person name="Gillis M."/>
            <person name="Methe B."/>
            <person name="Sutton G."/>
            <person name="Nelson K.E."/>
        </authorList>
    </citation>
    <scope>NUCLEOTIDE SEQUENCE [LARGE SCALE GENOMIC DNA]</scope>
    <source>
        <strain evidence="3 4">UPII 345-E</strain>
    </source>
</reference>
<sequence>MKNIQKIITALITVVFAIVLPIGINANDSFIAGEGLEPLEKVQKDFIYENREIQGQTIAVPISKNKCILYRVRVNLAIEGKINEFVEELKQRNAESETSGWMQWQIGQRKVENENTGDSLVLIKTYYVKGGVHPVSFIQGMTFDKKGNEIPFKEQKSIEKLLKTDIDKWVKTTAKKEGHQLFEDTNVEELPQNYYIGRNGKTYVLFQEYDIAPYSEGWIALPVEN</sequence>
<dbReference type="InterPro" id="IPR037126">
    <property type="entry name" value="PdaC/RsiV-like_sf"/>
</dbReference>
<name>E4L7D9_9FIRM</name>
<evidence type="ECO:0000313" key="4">
    <source>
        <dbReference type="Proteomes" id="UP000004594"/>
    </source>
</evidence>
<protein>
    <recommendedName>
        <fullName evidence="2">DUF3298 domain-containing protein</fullName>
    </recommendedName>
</protein>
<gene>
    <name evidence="3" type="ORF">HMPREF9220_1288</name>
</gene>
<dbReference type="Gene3D" id="3.30.565.40">
    <property type="entry name" value="Fervidobacterium nodosum Rt17-B1 like"/>
    <property type="match status" value="1"/>
</dbReference>
<organism evidence="3 4">
    <name type="scientific">Dialister micraerophilus UPII 345-E</name>
    <dbReference type="NCBI Taxonomy" id="910314"/>
    <lineage>
        <taxon>Bacteria</taxon>
        <taxon>Bacillati</taxon>
        <taxon>Bacillota</taxon>
        <taxon>Negativicutes</taxon>
        <taxon>Veillonellales</taxon>
        <taxon>Veillonellaceae</taxon>
        <taxon>Dialister</taxon>
    </lineage>
</organism>
<proteinExistence type="predicted"/>
<comment type="caution">
    <text evidence="3">The sequence shown here is derived from an EMBL/GenBank/DDBJ whole genome shotgun (WGS) entry which is preliminary data.</text>
</comment>
<dbReference type="Proteomes" id="UP000004594">
    <property type="component" value="Unassembled WGS sequence"/>
</dbReference>
<dbReference type="EMBL" id="AENT01000001">
    <property type="protein sequence ID" value="EFR43387.1"/>
    <property type="molecule type" value="Genomic_DNA"/>
</dbReference>
<dbReference type="Gene3D" id="3.90.640.20">
    <property type="entry name" value="Heat-shock cognate protein, ATPase"/>
    <property type="match status" value="1"/>
</dbReference>
<dbReference type="OrthoDB" id="5637at2"/>
<keyword evidence="1" id="KW-0472">Membrane</keyword>
<dbReference type="Pfam" id="PF11738">
    <property type="entry name" value="DUF3298"/>
    <property type="match status" value="1"/>
</dbReference>
<accession>E4L7D9</accession>
<dbReference type="AlphaFoldDB" id="E4L7D9"/>
<keyword evidence="1" id="KW-1133">Transmembrane helix</keyword>
<evidence type="ECO:0000313" key="3">
    <source>
        <dbReference type="EMBL" id="EFR43387.1"/>
    </source>
</evidence>
<feature type="transmembrane region" description="Helical" evidence="1">
    <location>
        <begin position="7"/>
        <end position="24"/>
    </location>
</feature>
<keyword evidence="1" id="KW-0812">Transmembrane</keyword>
<dbReference type="InterPro" id="IPR021729">
    <property type="entry name" value="DUF3298"/>
</dbReference>
<feature type="domain" description="DUF3298" evidence="2">
    <location>
        <begin position="155"/>
        <end position="219"/>
    </location>
</feature>
<dbReference type="RefSeq" id="WP_007553738.1">
    <property type="nucleotide sequence ID" value="NZ_AENT01000001.1"/>
</dbReference>